<dbReference type="PANTHER" id="PTHR45586">
    <property type="entry name" value="TPR REPEAT-CONTAINING PROTEIN PA4667"/>
    <property type="match status" value="1"/>
</dbReference>
<dbReference type="EMBL" id="SJPQ01000004">
    <property type="protein sequence ID" value="TWT86808.1"/>
    <property type="molecule type" value="Genomic_DNA"/>
</dbReference>
<feature type="region of interest" description="Disordered" evidence="5">
    <location>
        <begin position="1"/>
        <end position="38"/>
    </location>
</feature>
<evidence type="ECO:0000313" key="6">
    <source>
        <dbReference type="EMBL" id="TWT86808.1"/>
    </source>
</evidence>
<evidence type="ECO:0000256" key="1">
    <source>
        <dbReference type="ARBA" id="ARBA00022737"/>
    </source>
</evidence>
<evidence type="ECO:0000256" key="3">
    <source>
        <dbReference type="PROSITE-ProRule" id="PRU00339"/>
    </source>
</evidence>
<dbReference type="Gene3D" id="1.25.40.10">
    <property type="entry name" value="Tetratricopeptide repeat domain"/>
    <property type="match status" value="3"/>
</dbReference>
<accession>A0A5C5ZHZ5</accession>
<keyword evidence="4" id="KW-0175">Coiled coil</keyword>
<dbReference type="SUPFAM" id="SSF48452">
    <property type="entry name" value="TPR-like"/>
    <property type="match status" value="2"/>
</dbReference>
<organism evidence="6 7">
    <name type="scientific">Pseudobythopirellula maris</name>
    <dbReference type="NCBI Taxonomy" id="2527991"/>
    <lineage>
        <taxon>Bacteria</taxon>
        <taxon>Pseudomonadati</taxon>
        <taxon>Planctomycetota</taxon>
        <taxon>Planctomycetia</taxon>
        <taxon>Pirellulales</taxon>
        <taxon>Lacipirellulaceae</taxon>
        <taxon>Pseudobythopirellula</taxon>
    </lineage>
</organism>
<feature type="coiled-coil region" evidence="4">
    <location>
        <begin position="309"/>
        <end position="362"/>
    </location>
</feature>
<dbReference type="InterPro" id="IPR019734">
    <property type="entry name" value="TPR_rpt"/>
</dbReference>
<gene>
    <name evidence="6" type="ORF">Mal64_36380</name>
</gene>
<feature type="repeat" description="TPR" evidence="3">
    <location>
        <begin position="428"/>
        <end position="461"/>
    </location>
</feature>
<evidence type="ECO:0000313" key="7">
    <source>
        <dbReference type="Proteomes" id="UP000315440"/>
    </source>
</evidence>
<keyword evidence="7" id="KW-1185">Reference proteome</keyword>
<reference evidence="6 7" key="1">
    <citation type="submission" date="2019-02" db="EMBL/GenBank/DDBJ databases">
        <title>Deep-cultivation of Planctomycetes and their phenomic and genomic characterization uncovers novel biology.</title>
        <authorList>
            <person name="Wiegand S."/>
            <person name="Jogler M."/>
            <person name="Boedeker C."/>
            <person name="Pinto D."/>
            <person name="Vollmers J."/>
            <person name="Rivas-Marin E."/>
            <person name="Kohn T."/>
            <person name="Peeters S.H."/>
            <person name="Heuer A."/>
            <person name="Rast P."/>
            <person name="Oberbeckmann S."/>
            <person name="Bunk B."/>
            <person name="Jeske O."/>
            <person name="Meyerdierks A."/>
            <person name="Storesund J.E."/>
            <person name="Kallscheuer N."/>
            <person name="Luecker S."/>
            <person name="Lage O.M."/>
            <person name="Pohl T."/>
            <person name="Merkel B.J."/>
            <person name="Hornburger P."/>
            <person name="Mueller R.-W."/>
            <person name="Bruemmer F."/>
            <person name="Labrenz M."/>
            <person name="Spormann A.M."/>
            <person name="Op Den Camp H."/>
            <person name="Overmann J."/>
            <person name="Amann R."/>
            <person name="Jetten M.S.M."/>
            <person name="Mascher T."/>
            <person name="Medema M.H."/>
            <person name="Devos D.P."/>
            <person name="Kaster A.-K."/>
            <person name="Ovreas L."/>
            <person name="Rohde M."/>
            <person name="Galperin M.Y."/>
            <person name="Jogler C."/>
        </authorList>
    </citation>
    <scope>NUCLEOTIDE SEQUENCE [LARGE SCALE GENOMIC DNA]</scope>
    <source>
        <strain evidence="6 7">Mal64</strain>
    </source>
</reference>
<keyword evidence="2 3" id="KW-0802">TPR repeat</keyword>
<evidence type="ECO:0000256" key="2">
    <source>
        <dbReference type="ARBA" id="ARBA00022803"/>
    </source>
</evidence>
<dbReference type="PANTHER" id="PTHR45586:SF1">
    <property type="entry name" value="LIPOPOLYSACCHARIDE ASSEMBLY PROTEIN B"/>
    <property type="match status" value="1"/>
</dbReference>
<dbReference type="SMART" id="SM00028">
    <property type="entry name" value="TPR"/>
    <property type="match status" value="3"/>
</dbReference>
<protein>
    <submittedName>
        <fullName evidence="6">Tetratricopeptide repeat protein</fullName>
    </submittedName>
</protein>
<proteinExistence type="predicted"/>
<dbReference type="InterPro" id="IPR011990">
    <property type="entry name" value="TPR-like_helical_dom_sf"/>
</dbReference>
<name>A0A5C5ZHZ5_9BACT</name>
<keyword evidence="1" id="KW-0677">Repeat</keyword>
<dbReference type="Proteomes" id="UP000315440">
    <property type="component" value="Unassembled WGS sequence"/>
</dbReference>
<comment type="caution">
    <text evidence="6">The sequence shown here is derived from an EMBL/GenBank/DDBJ whole genome shotgun (WGS) entry which is preliminary data.</text>
</comment>
<sequence length="517" mass="57141">MAPDPFISPESGSQSAEEAPNGLVERSTQTPGVAGGGKDVYGIGSLPTAVQHRLVQVQEHAKRSFEKGDHEYAHALFAQCVAEAPCSLVFLQHFRANLTARAKTQKKSSGFSSLRGMSSGGRSAIAKAASKGEWLEAFRLGCESLRKSIDDTGALTALADACGELGHVECQLYYLRWALDVAPADDEVNRRAAAALEANGHFEQAIGCWRRVLQRKPHDEEARRAVSRLSVEQTIDEGGYNPQLLGPNGATGDIVPPRVASRARPGDQPAETPVERLDEPTLRDAIDAAPTDHVAYLDLANLFYAEGRLHDAERLLARCLKRMEGTEEQHLVVRDRLETTHLERLRRALDEANRKKQTDQTRASTELAAEALEAFNQADLEVHAARVKREPGNPRRQYELALRLKRVGKRREAITAFQAARADKSRVAEVQIHLGECFQHIEQFKLAMSSYEAAIRASENGDPEVRKLGLFRAGVLAMGLKDLETAEKWLTELAAIDFSYRNVGERLDKIAQLRHKK</sequence>
<dbReference type="PROSITE" id="PS50005">
    <property type="entry name" value="TPR"/>
    <property type="match status" value="1"/>
</dbReference>
<evidence type="ECO:0000256" key="5">
    <source>
        <dbReference type="SAM" id="MobiDB-lite"/>
    </source>
</evidence>
<dbReference type="InterPro" id="IPR051012">
    <property type="entry name" value="CellSynth/LPSAsmb/PSIAsmb"/>
</dbReference>
<dbReference type="AlphaFoldDB" id="A0A5C5ZHZ5"/>
<evidence type="ECO:0000256" key="4">
    <source>
        <dbReference type="SAM" id="Coils"/>
    </source>
</evidence>